<dbReference type="PANTHER" id="PTHR43787">
    <property type="entry name" value="FEMO COFACTOR BIOSYNTHESIS PROTEIN NIFB-RELATED"/>
    <property type="match status" value="1"/>
</dbReference>
<evidence type="ECO:0000313" key="10">
    <source>
        <dbReference type="Proteomes" id="UP000028712"/>
    </source>
</evidence>
<proteinExistence type="predicted"/>
<evidence type="ECO:0000313" key="8">
    <source>
        <dbReference type="EMBL" id="KFF16952.1"/>
    </source>
</evidence>
<comment type="cofactor">
    <cofactor evidence="1">
        <name>[4Fe-4S] cluster</name>
        <dbReference type="ChEBI" id="CHEBI:49883"/>
    </cofactor>
</comment>
<dbReference type="Pfam" id="PF04055">
    <property type="entry name" value="Radical_SAM"/>
    <property type="match status" value="1"/>
</dbReference>
<dbReference type="InterPro" id="IPR007197">
    <property type="entry name" value="rSAM"/>
</dbReference>
<reference evidence="9 11" key="2">
    <citation type="submission" date="2016-11" db="EMBL/GenBank/DDBJ databases">
        <title>Whole genomes of Flavobacteriaceae.</title>
        <authorList>
            <person name="Stine C."/>
            <person name="Li C."/>
            <person name="Tadesse D."/>
        </authorList>
    </citation>
    <scope>NUCLEOTIDE SEQUENCE [LARGE SCALE GENOMIC DNA]</scope>
    <source>
        <strain evidence="9 11">ATCC 29551</strain>
    </source>
</reference>
<evidence type="ECO:0000256" key="3">
    <source>
        <dbReference type="ARBA" id="ARBA00022691"/>
    </source>
</evidence>
<keyword evidence="5" id="KW-0408">Iron</keyword>
<dbReference type="EMBL" id="MUGY01000002">
    <property type="protein sequence ID" value="OXA97745.1"/>
    <property type="molecule type" value="Genomic_DNA"/>
</dbReference>
<dbReference type="AlphaFoldDB" id="A0A086AJT8"/>
<evidence type="ECO:0000256" key="4">
    <source>
        <dbReference type="ARBA" id="ARBA00022723"/>
    </source>
</evidence>
<dbReference type="Proteomes" id="UP000028712">
    <property type="component" value="Unassembled WGS sequence"/>
</dbReference>
<keyword evidence="6" id="KW-0411">Iron-sulfur</keyword>
<dbReference type="GO" id="GO:0051539">
    <property type="term" value="F:4 iron, 4 sulfur cluster binding"/>
    <property type="evidence" value="ECO:0007669"/>
    <property type="project" value="UniProtKB-KW"/>
</dbReference>
<evidence type="ECO:0000256" key="5">
    <source>
        <dbReference type="ARBA" id="ARBA00023004"/>
    </source>
</evidence>
<dbReference type="EMBL" id="JPRM01000012">
    <property type="protein sequence ID" value="KFF16952.1"/>
    <property type="molecule type" value="Genomic_DNA"/>
</dbReference>
<dbReference type="SFLD" id="SFLDG01067">
    <property type="entry name" value="SPASM/twitch_domain_containing"/>
    <property type="match status" value="1"/>
</dbReference>
<protein>
    <submittedName>
        <fullName evidence="9">Radical SAM/SPASM domain-containing protein</fullName>
    </submittedName>
</protein>
<evidence type="ECO:0000259" key="7">
    <source>
        <dbReference type="PROSITE" id="PS51918"/>
    </source>
</evidence>
<dbReference type="Proteomes" id="UP000198424">
    <property type="component" value="Unassembled WGS sequence"/>
</dbReference>
<accession>A0A086AJT8</accession>
<evidence type="ECO:0000313" key="11">
    <source>
        <dbReference type="Proteomes" id="UP000198424"/>
    </source>
</evidence>
<dbReference type="eggNOG" id="COG0641">
    <property type="taxonomic scope" value="Bacteria"/>
</dbReference>
<name>A0A086AJT8_FLAHY</name>
<evidence type="ECO:0000256" key="1">
    <source>
        <dbReference type="ARBA" id="ARBA00001966"/>
    </source>
</evidence>
<dbReference type="RefSeq" id="WP_035621132.1">
    <property type="nucleotide sequence ID" value="NZ_JBEWQG010000007.1"/>
</dbReference>
<keyword evidence="11" id="KW-1185">Reference proteome</keyword>
<dbReference type="UniPathway" id="UPA00782"/>
<gene>
    <name evidence="9" type="ORF">B0A62_02485</name>
    <name evidence="8" type="ORF">IW20_09310</name>
</gene>
<evidence type="ECO:0000256" key="6">
    <source>
        <dbReference type="ARBA" id="ARBA00023014"/>
    </source>
</evidence>
<dbReference type="InterPro" id="IPR013785">
    <property type="entry name" value="Aldolase_TIM"/>
</dbReference>
<dbReference type="NCBIfam" id="TIGR04085">
    <property type="entry name" value="rSAM_more_4Fe4S"/>
    <property type="match status" value="1"/>
</dbReference>
<dbReference type="SUPFAM" id="SSF102114">
    <property type="entry name" value="Radical SAM enzymes"/>
    <property type="match status" value="1"/>
</dbReference>
<dbReference type="CDD" id="cd01335">
    <property type="entry name" value="Radical_SAM"/>
    <property type="match status" value="1"/>
</dbReference>
<dbReference type="InterPro" id="IPR023885">
    <property type="entry name" value="4Fe4S-binding_SPASM_dom"/>
</dbReference>
<sequence>MKYKLSYYTIITDPIPNTNVCVVFGTKTAKAYNLDQKIIALLKEEDFDQIPLDIINNLIIAEIIVPKDLNELSEFCEKAKLDATAEDGYLHVTVMSSGNCQLGCSYCGQVHSKKKMEDDTVELIEKRLTHLFSSKPFSEFRISWFGGEPLMALNKMRLVNTFAKKISKSNDAIYRSHIVTNGLSLKSNIYEELAHEFNCTSIEITLDGIKEFHDTRRDTKAKEATFDLIFNNILSITNLKDYPINGCYIKIRCNVDDTNKEGVIPLIELLAENNLQDKVIFYTAPVYSWGNDAHLTNTKEEYAINEIDYLLKLHEVGFEINSIPQTKDVVCSAVTPNYELIDPNGKIFNCTEIPLVPMYGDEYLIGDLKDSFSEVKEYAERPYTKWYDEIQDKENGYWCTSCKILPLCGGRCPKSWKDGVPPCPSMKLNIEDRLMLANYLIQEDNLTETA</sequence>
<dbReference type="Gene3D" id="3.20.20.70">
    <property type="entry name" value="Aldolase class I"/>
    <property type="match status" value="1"/>
</dbReference>
<keyword evidence="3" id="KW-0949">S-adenosyl-L-methionine</keyword>
<feature type="domain" description="Radical SAM core" evidence="7">
    <location>
        <begin position="86"/>
        <end position="324"/>
    </location>
</feature>
<evidence type="ECO:0000256" key="2">
    <source>
        <dbReference type="ARBA" id="ARBA00022485"/>
    </source>
</evidence>
<dbReference type="GO" id="GO:0046872">
    <property type="term" value="F:metal ion binding"/>
    <property type="evidence" value="ECO:0007669"/>
    <property type="project" value="UniProtKB-KW"/>
</dbReference>
<evidence type="ECO:0000313" key="9">
    <source>
        <dbReference type="EMBL" id="OXA97745.1"/>
    </source>
</evidence>
<keyword evidence="2" id="KW-0004">4Fe-4S</keyword>
<comment type="caution">
    <text evidence="8">The sequence shown here is derived from an EMBL/GenBank/DDBJ whole genome shotgun (WGS) entry which is preliminary data.</text>
</comment>
<dbReference type="InterPro" id="IPR058240">
    <property type="entry name" value="rSAM_sf"/>
</dbReference>
<organism evidence="8 10">
    <name type="scientific">Flavobacterium hydatis</name>
    <name type="common">Cytophaga aquatilis</name>
    <dbReference type="NCBI Taxonomy" id="991"/>
    <lineage>
        <taxon>Bacteria</taxon>
        <taxon>Pseudomonadati</taxon>
        <taxon>Bacteroidota</taxon>
        <taxon>Flavobacteriia</taxon>
        <taxon>Flavobacteriales</taxon>
        <taxon>Flavobacteriaceae</taxon>
        <taxon>Flavobacterium</taxon>
    </lineage>
</organism>
<dbReference type="PROSITE" id="PS51918">
    <property type="entry name" value="RADICAL_SAM"/>
    <property type="match status" value="1"/>
</dbReference>
<dbReference type="GO" id="GO:0003824">
    <property type="term" value="F:catalytic activity"/>
    <property type="evidence" value="ECO:0007669"/>
    <property type="project" value="InterPro"/>
</dbReference>
<keyword evidence="4" id="KW-0479">Metal-binding</keyword>
<dbReference type="STRING" id="991.IW20_09310"/>
<dbReference type="PANTHER" id="PTHR43787:SF3">
    <property type="entry name" value="ARYLSULFATASE REGULATORY PROTEIN"/>
    <property type="match status" value="1"/>
</dbReference>
<dbReference type="SFLD" id="SFLDS00029">
    <property type="entry name" value="Radical_SAM"/>
    <property type="match status" value="1"/>
</dbReference>
<reference evidence="8 10" key="1">
    <citation type="submission" date="2014-07" db="EMBL/GenBank/DDBJ databases">
        <title>Genome of Flavobacterium hydatis DSM 2063.</title>
        <authorList>
            <person name="Pipes S.E."/>
            <person name="Stropko S.J."/>
            <person name="Newman J.D."/>
        </authorList>
    </citation>
    <scope>NUCLEOTIDE SEQUENCE [LARGE SCALE GENOMIC DNA]</scope>
    <source>
        <strain evidence="8 10">DSM 2063</strain>
    </source>
</reference>
<dbReference type="OrthoDB" id="9808591at2"/>